<keyword evidence="1" id="KW-0472">Membrane</keyword>
<dbReference type="AlphaFoldDB" id="A0A914N0H8"/>
<dbReference type="SUPFAM" id="SSF50494">
    <property type="entry name" value="Trypsin-like serine proteases"/>
    <property type="match status" value="1"/>
</dbReference>
<accession>A0A914N0H8</accession>
<keyword evidence="1" id="KW-0812">Transmembrane</keyword>
<name>A0A914N0H8_MELIC</name>
<dbReference type="Proteomes" id="UP000887563">
    <property type="component" value="Unplaced"/>
</dbReference>
<dbReference type="WBParaSite" id="Minc3s02650g31054">
    <property type="protein sequence ID" value="Minc3s02650g31054"/>
    <property type="gene ID" value="Minc3s02650g31054"/>
</dbReference>
<evidence type="ECO:0000256" key="1">
    <source>
        <dbReference type="SAM" id="Phobius"/>
    </source>
</evidence>
<dbReference type="InterPro" id="IPR009003">
    <property type="entry name" value="Peptidase_S1_PA"/>
</dbReference>
<evidence type="ECO:0000313" key="2">
    <source>
        <dbReference type="Proteomes" id="UP000887563"/>
    </source>
</evidence>
<keyword evidence="1" id="KW-1133">Transmembrane helix</keyword>
<organism evidence="2 3">
    <name type="scientific">Meloidogyne incognita</name>
    <name type="common">Southern root-knot nematode worm</name>
    <name type="synonym">Oxyuris incognita</name>
    <dbReference type="NCBI Taxonomy" id="6306"/>
    <lineage>
        <taxon>Eukaryota</taxon>
        <taxon>Metazoa</taxon>
        <taxon>Ecdysozoa</taxon>
        <taxon>Nematoda</taxon>
        <taxon>Chromadorea</taxon>
        <taxon>Rhabditida</taxon>
        <taxon>Tylenchina</taxon>
        <taxon>Tylenchomorpha</taxon>
        <taxon>Tylenchoidea</taxon>
        <taxon>Meloidogynidae</taxon>
        <taxon>Meloidogyninae</taxon>
        <taxon>Meloidogyne</taxon>
        <taxon>Meloidogyne incognita group</taxon>
    </lineage>
</organism>
<proteinExistence type="predicted"/>
<reference evidence="3" key="1">
    <citation type="submission" date="2022-11" db="UniProtKB">
        <authorList>
            <consortium name="WormBaseParasite"/>
        </authorList>
    </citation>
    <scope>IDENTIFICATION</scope>
</reference>
<feature type="transmembrane region" description="Helical" evidence="1">
    <location>
        <begin position="25"/>
        <end position="44"/>
    </location>
</feature>
<keyword evidence="2" id="KW-1185">Reference proteome</keyword>
<sequence length="295" mass="33372">MIQPVADIAVIGLAIMYQTLILNDYKFVFCTYFIIGALFTLWFIKRSFSGVSIRKKSSSPYDEVQDNLPTAQAVQDYCFYIEENYRRDCVICLEKDLFCTFRHDTHKNYNLGEMVTIYNYNGTRSYITRVRFICEQLDFIILKSDEKMEKVPALSQDFITAEPLLLCGRSDITGELTYSKGSIRTSRLQYFSDGIVEKGPFLLGDIHAIPGDSGGAVFSTSGLIGMNVGSIRFSCNPDDDVIMCAAHFKVVNCMVRSTDLLYGINFVKNQDSPPRPKNYPRPPIIDFDGKILTGC</sequence>
<evidence type="ECO:0000313" key="3">
    <source>
        <dbReference type="WBParaSite" id="Minc3s02650g31054"/>
    </source>
</evidence>
<protein>
    <submittedName>
        <fullName evidence="3">Uncharacterized protein</fullName>
    </submittedName>
</protein>